<comment type="caution">
    <text evidence="11">The sequence shown here is derived from an EMBL/GenBank/DDBJ whole genome shotgun (WGS) entry which is preliminary data.</text>
</comment>
<dbReference type="InterPro" id="IPR003663">
    <property type="entry name" value="Sugar/inositol_transpt"/>
</dbReference>
<evidence type="ECO:0000256" key="7">
    <source>
        <dbReference type="ARBA" id="ARBA00023136"/>
    </source>
</evidence>
<dbReference type="InterPro" id="IPR020846">
    <property type="entry name" value="MFS_dom"/>
</dbReference>
<evidence type="ECO:0000256" key="6">
    <source>
        <dbReference type="ARBA" id="ARBA00022989"/>
    </source>
</evidence>
<feature type="transmembrane region" description="Helical" evidence="9">
    <location>
        <begin position="116"/>
        <end position="137"/>
    </location>
</feature>
<dbReference type="InterPro" id="IPR050814">
    <property type="entry name" value="Myo-inositol_Transporter"/>
</dbReference>
<keyword evidence="5 9" id="KW-0812">Transmembrane</keyword>
<feature type="transmembrane region" description="Helical" evidence="9">
    <location>
        <begin position="22"/>
        <end position="47"/>
    </location>
</feature>
<evidence type="ECO:0000256" key="8">
    <source>
        <dbReference type="RuleBase" id="RU003346"/>
    </source>
</evidence>
<sequence>MSASEDIGESSFSVKSPYGRRAVALSVAAAVGGFLFGFDSSVINGAVDSIQRDFALNDVVTGLVVAISLLGCAAGAVLAGNLSDRWGRLRVMFIGGIMFFVSSLGAAFAFGVWDLALWRVIGGLGIGTASVIAPAYIAEIAPRQIRGSLASLQQLAITIGIFVALLSDALFANAAGGADNELWFGLEAWRWMFLVGVIPAAVYGLLSFTLPESPRYLLAKGRRDEARSIFAQLVPPVDLDHTVRDLETAIETDRANAGVSLRGPVLGLQPIVWVGIILSVFQQFVGINVIFYYSTTLWQAVGFSESDSLLTSVITSVTNVLVTLVAIFLVDRVGRKPILLTGSVIMTISLGLMAVAFAFAGVGPDGAVLLPQPWATVALIAANAFVVGFGASWGPLVWVLLGEIFPSRIRGKALGVAAMAQWLANFLITLTFPAMSAWSLPLTYAMYALFAALSFVYVLWRIPETKGMDLEQTETLFTERAHRHATA</sequence>
<dbReference type="Proteomes" id="UP001501490">
    <property type="component" value="Unassembled WGS sequence"/>
</dbReference>
<keyword evidence="6 9" id="KW-1133">Transmembrane helix</keyword>
<keyword evidence="3 8" id="KW-0813">Transport</keyword>
<feature type="transmembrane region" description="Helical" evidence="9">
    <location>
        <begin position="441"/>
        <end position="460"/>
    </location>
</feature>
<feature type="transmembrane region" description="Helical" evidence="9">
    <location>
        <begin position="91"/>
        <end position="110"/>
    </location>
</feature>
<dbReference type="PANTHER" id="PTHR48020:SF12">
    <property type="entry name" value="PROTON MYO-INOSITOL COTRANSPORTER"/>
    <property type="match status" value="1"/>
</dbReference>
<feature type="transmembrane region" description="Helical" evidence="9">
    <location>
        <begin position="313"/>
        <end position="331"/>
    </location>
</feature>
<dbReference type="InterPro" id="IPR036259">
    <property type="entry name" value="MFS_trans_sf"/>
</dbReference>
<feature type="transmembrane region" description="Helical" evidence="9">
    <location>
        <begin position="374"/>
        <end position="401"/>
    </location>
</feature>
<dbReference type="RefSeq" id="WP_344807499.1">
    <property type="nucleotide sequence ID" value="NZ_BAABAB010000028.1"/>
</dbReference>
<accession>A0ABP7AGQ6</accession>
<keyword evidence="12" id="KW-1185">Reference proteome</keyword>
<feature type="transmembrane region" description="Helical" evidence="9">
    <location>
        <begin position="413"/>
        <end position="435"/>
    </location>
</feature>
<dbReference type="PROSITE" id="PS00216">
    <property type="entry name" value="SUGAR_TRANSPORT_1"/>
    <property type="match status" value="1"/>
</dbReference>
<keyword evidence="4" id="KW-1003">Cell membrane</keyword>
<evidence type="ECO:0000259" key="10">
    <source>
        <dbReference type="PROSITE" id="PS50850"/>
    </source>
</evidence>
<dbReference type="PROSITE" id="PS50850">
    <property type="entry name" value="MFS"/>
    <property type="match status" value="1"/>
</dbReference>
<dbReference type="Gene3D" id="1.20.1250.20">
    <property type="entry name" value="MFS general substrate transporter like domains"/>
    <property type="match status" value="2"/>
</dbReference>
<dbReference type="PRINTS" id="PR00171">
    <property type="entry name" value="SUGRTRNSPORT"/>
</dbReference>
<dbReference type="PANTHER" id="PTHR48020">
    <property type="entry name" value="PROTON MYO-INOSITOL COTRANSPORTER"/>
    <property type="match status" value="1"/>
</dbReference>
<dbReference type="SUPFAM" id="SSF103473">
    <property type="entry name" value="MFS general substrate transporter"/>
    <property type="match status" value="1"/>
</dbReference>
<evidence type="ECO:0000256" key="4">
    <source>
        <dbReference type="ARBA" id="ARBA00022475"/>
    </source>
</evidence>
<feature type="transmembrane region" description="Helical" evidence="9">
    <location>
        <begin position="338"/>
        <end position="362"/>
    </location>
</feature>
<protein>
    <submittedName>
        <fullName evidence="11">Sugar porter family MFS transporter</fullName>
    </submittedName>
</protein>
<evidence type="ECO:0000256" key="9">
    <source>
        <dbReference type="SAM" id="Phobius"/>
    </source>
</evidence>
<evidence type="ECO:0000313" key="12">
    <source>
        <dbReference type="Proteomes" id="UP001501490"/>
    </source>
</evidence>
<gene>
    <name evidence="11" type="ORF">GCM10022236_37970</name>
</gene>
<dbReference type="Pfam" id="PF00083">
    <property type="entry name" value="Sugar_tr"/>
    <property type="match status" value="1"/>
</dbReference>
<comment type="similarity">
    <text evidence="2 8">Belongs to the major facilitator superfamily. Sugar transporter (TC 2.A.1.1) family.</text>
</comment>
<feature type="transmembrane region" description="Helical" evidence="9">
    <location>
        <begin position="59"/>
        <end position="79"/>
    </location>
</feature>
<reference evidence="12" key="1">
    <citation type="journal article" date="2019" name="Int. J. Syst. Evol. Microbiol.">
        <title>The Global Catalogue of Microorganisms (GCM) 10K type strain sequencing project: providing services to taxonomists for standard genome sequencing and annotation.</title>
        <authorList>
            <consortium name="The Broad Institute Genomics Platform"/>
            <consortium name="The Broad Institute Genome Sequencing Center for Infectious Disease"/>
            <person name="Wu L."/>
            <person name="Ma J."/>
        </authorList>
    </citation>
    <scope>NUCLEOTIDE SEQUENCE [LARGE SCALE GENOMIC DNA]</scope>
    <source>
        <strain evidence="12">JCM 16929</strain>
    </source>
</reference>
<dbReference type="NCBIfam" id="TIGR00879">
    <property type="entry name" value="SP"/>
    <property type="match status" value="1"/>
</dbReference>
<feature type="transmembrane region" description="Helical" evidence="9">
    <location>
        <begin position="191"/>
        <end position="210"/>
    </location>
</feature>
<evidence type="ECO:0000313" key="11">
    <source>
        <dbReference type="EMBL" id="GAA3631797.1"/>
    </source>
</evidence>
<evidence type="ECO:0000256" key="3">
    <source>
        <dbReference type="ARBA" id="ARBA00022448"/>
    </source>
</evidence>
<comment type="subcellular location">
    <subcellularLocation>
        <location evidence="1">Cell membrane</location>
        <topology evidence="1">Multi-pass membrane protein</topology>
    </subcellularLocation>
</comment>
<dbReference type="InterPro" id="IPR047984">
    <property type="entry name" value="XylE-like"/>
</dbReference>
<organism evidence="11 12">
    <name type="scientific">Microlunatus ginsengisoli</name>
    <dbReference type="NCBI Taxonomy" id="363863"/>
    <lineage>
        <taxon>Bacteria</taxon>
        <taxon>Bacillati</taxon>
        <taxon>Actinomycetota</taxon>
        <taxon>Actinomycetes</taxon>
        <taxon>Propionibacteriales</taxon>
        <taxon>Propionibacteriaceae</taxon>
        <taxon>Microlunatus</taxon>
    </lineage>
</organism>
<feature type="domain" description="Major facilitator superfamily (MFS) profile" evidence="10">
    <location>
        <begin position="25"/>
        <end position="466"/>
    </location>
</feature>
<feature type="transmembrane region" description="Helical" evidence="9">
    <location>
        <begin position="149"/>
        <end position="171"/>
    </location>
</feature>
<dbReference type="InterPro" id="IPR005828">
    <property type="entry name" value="MFS_sugar_transport-like"/>
</dbReference>
<dbReference type="CDD" id="cd17359">
    <property type="entry name" value="MFS_XylE_like"/>
    <property type="match status" value="1"/>
</dbReference>
<dbReference type="InterPro" id="IPR005829">
    <property type="entry name" value="Sugar_transporter_CS"/>
</dbReference>
<proteinExistence type="inferred from homology"/>
<evidence type="ECO:0000256" key="2">
    <source>
        <dbReference type="ARBA" id="ARBA00010992"/>
    </source>
</evidence>
<evidence type="ECO:0000256" key="5">
    <source>
        <dbReference type="ARBA" id="ARBA00022692"/>
    </source>
</evidence>
<name>A0ABP7AGQ6_9ACTN</name>
<dbReference type="PROSITE" id="PS00217">
    <property type="entry name" value="SUGAR_TRANSPORT_2"/>
    <property type="match status" value="1"/>
</dbReference>
<feature type="transmembrane region" description="Helical" evidence="9">
    <location>
        <begin position="271"/>
        <end position="293"/>
    </location>
</feature>
<dbReference type="EMBL" id="BAABAB010000028">
    <property type="protein sequence ID" value="GAA3631797.1"/>
    <property type="molecule type" value="Genomic_DNA"/>
</dbReference>
<keyword evidence="7 9" id="KW-0472">Membrane</keyword>
<evidence type="ECO:0000256" key="1">
    <source>
        <dbReference type="ARBA" id="ARBA00004651"/>
    </source>
</evidence>